<gene>
    <name evidence="1" type="ORF">Daura_32315</name>
</gene>
<dbReference type="Proteomes" id="UP001058003">
    <property type="component" value="Chromosome"/>
</dbReference>
<reference evidence="1" key="1">
    <citation type="submission" date="2021-04" db="EMBL/GenBank/DDBJ databases">
        <title>Dactylosporangium aurantiacum NRRL B-8018 full assembly.</title>
        <authorList>
            <person name="Hartkoorn R.C."/>
            <person name="Beaudoing E."/>
            <person name="Hot D."/>
        </authorList>
    </citation>
    <scope>NUCLEOTIDE SEQUENCE</scope>
    <source>
        <strain evidence="1">NRRL B-8018</strain>
    </source>
</reference>
<evidence type="ECO:0000313" key="2">
    <source>
        <dbReference type="Proteomes" id="UP001058003"/>
    </source>
</evidence>
<sequence length="73" mass="8009">MAISPCPDCGGRRVGAPTFAEVTPGRRVRLGTYSLRTGVTALICLECGRITHYIAELEKLRAQVEQHPEGFDH</sequence>
<dbReference type="RefSeq" id="WP_033364401.1">
    <property type="nucleotide sequence ID" value="NZ_CP073767.1"/>
</dbReference>
<dbReference type="EMBL" id="CP073767">
    <property type="protein sequence ID" value="UWZ51422.1"/>
    <property type="molecule type" value="Genomic_DNA"/>
</dbReference>
<evidence type="ECO:0000313" key="1">
    <source>
        <dbReference type="EMBL" id="UWZ51422.1"/>
    </source>
</evidence>
<dbReference type="KEGG" id="daur:Daura_32315"/>
<dbReference type="OrthoDB" id="1822642at2"/>
<accession>A0A9Q9I8N7</accession>
<proteinExistence type="predicted"/>
<name>A0A9Q9I8N7_9ACTN</name>
<keyword evidence="2" id="KW-1185">Reference proteome</keyword>
<protein>
    <submittedName>
        <fullName evidence="1">Uncharacterized protein</fullName>
    </submittedName>
</protein>
<dbReference type="AlphaFoldDB" id="A0A9Q9I8N7"/>
<organism evidence="1 2">
    <name type="scientific">Dactylosporangium aurantiacum</name>
    <dbReference type="NCBI Taxonomy" id="35754"/>
    <lineage>
        <taxon>Bacteria</taxon>
        <taxon>Bacillati</taxon>
        <taxon>Actinomycetota</taxon>
        <taxon>Actinomycetes</taxon>
        <taxon>Micromonosporales</taxon>
        <taxon>Micromonosporaceae</taxon>
        <taxon>Dactylosporangium</taxon>
    </lineage>
</organism>